<dbReference type="EMBL" id="KK784966">
    <property type="protein sequence ID" value="KDO57127.1"/>
    <property type="molecule type" value="Genomic_DNA"/>
</dbReference>
<evidence type="ECO:0000313" key="4">
    <source>
        <dbReference type="Proteomes" id="UP000027120"/>
    </source>
</evidence>
<evidence type="ECO:0000313" key="3">
    <source>
        <dbReference type="EMBL" id="KDO57127.1"/>
    </source>
</evidence>
<name>A0A067F0V2_CITSI</name>
<feature type="region of interest" description="Disordered" evidence="1">
    <location>
        <begin position="50"/>
        <end position="81"/>
    </location>
</feature>
<accession>A0A067F0V2</accession>
<keyword evidence="2" id="KW-0732">Signal</keyword>
<evidence type="ECO:0008006" key="5">
    <source>
        <dbReference type="Google" id="ProtNLM"/>
    </source>
</evidence>
<sequence length="81" mass="8830">MARVSSKHLIFVFFIFLCFISITNGARSLRAAPPSVVAAEKGQDDVFIAPAEESRGKPSDGDDDLVTADYTPARRKPPIHN</sequence>
<reference evidence="3 4" key="1">
    <citation type="submission" date="2014-04" db="EMBL/GenBank/DDBJ databases">
        <authorList>
            <consortium name="International Citrus Genome Consortium"/>
            <person name="Gmitter F."/>
            <person name="Chen C."/>
            <person name="Farmerie W."/>
            <person name="Harkins T."/>
            <person name="Desany B."/>
            <person name="Mohiuddin M."/>
            <person name="Kodira C."/>
            <person name="Borodovsky M."/>
            <person name="Lomsadze A."/>
            <person name="Burns P."/>
            <person name="Jenkins J."/>
            <person name="Prochnik S."/>
            <person name="Shu S."/>
            <person name="Chapman J."/>
            <person name="Pitluck S."/>
            <person name="Schmutz J."/>
            <person name="Rokhsar D."/>
        </authorList>
    </citation>
    <scope>NUCLEOTIDE SEQUENCE</scope>
</reference>
<feature type="chain" id="PRO_5001639882" description="Root meristem growth factor 9" evidence="2">
    <location>
        <begin position="26"/>
        <end position="81"/>
    </location>
</feature>
<gene>
    <name evidence="3" type="ORF">CISIN_1g034855mg</name>
</gene>
<dbReference type="Pfam" id="PF21529">
    <property type="entry name" value="GLV1-2"/>
    <property type="match status" value="1"/>
</dbReference>
<proteinExistence type="predicted"/>
<dbReference type="InterPro" id="IPR049306">
    <property type="entry name" value="GLV1-2"/>
</dbReference>
<protein>
    <recommendedName>
        <fullName evidence="5">Root meristem growth factor 9</fullName>
    </recommendedName>
</protein>
<keyword evidence="4" id="KW-1185">Reference proteome</keyword>
<organism evidence="3 4">
    <name type="scientific">Citrus sinensis</name>
    <name type="common">Sweet orange</name>
    <name type="synonym">Citrus aurantium var. sinensis</name>
    <dbReference type="NCBI Taxonomy" id="2711"/>
    <lineage>
        <taxon>Eukaryota</taxon>
        <taxon>Viridiplantae</taxon>
        <taxon>Streptophyta</taxon>
        <taxon>Embryophyta</taxon>
        <taxon>Tracheophyta</taxon>
        <taxon>Spermatophyta</taxon>
        <taxon>Magnoliopsida</taxon>
        <taxon>eudicotyledons</taxon>
        <taxon>Gunneridae</taxon>
        <taxon>Pentapetalae</taxon>
        <taxon>rosids</taxon>
        <taxon>malvids</taxon>
        <taxon>Sapindales</taxon>
        <taxon>Rutaceae</taxon>
        <taxon>Aurantioideae</taxon>
        <taxon>Citrus</taxon>
    </lineage>
</organism>
<feature type="signal peptide" evidence="2">
    <location>
        <begin position="1"/>
        <end position="25"/>
    </location>
</feature>
<dbReference type="Proteomes" id="UP000027120">
    <property type="component" value="Unassembled WGS sequence"/>
</dbReference>
<evidence type="ECO:0000256" key="2">
    <source>
        <dbReference type="SAM" id="SignalP"/>
    </source>
</evidence>
<evidence type="ECO:0000256" key="1">
    <source>
        <dbReference type="SAM" id="MobiDB-lite"/>
    </source>
</evidence>
<dbReference type="AlphaFoldDB" id="A0A067F0V2"/>